<keyword evidence="11" id="KW-1133">Transmembrane helix</keyword>
<dbReference type="Gene3D" id="6.10.340.10">
    <property type="match status" value="1"/>
</dbReference>
<evidence type="ECO:0000259" key="14">
    <source>
        <dbReference type="PROSITE" id="PS50112"/>
    </source>
</evidence>
<keyword evidence="11" id="KW-0472">Membrane</keyword>
<dbReference type="InterPro" id="IPR005467">
    <property type="entry name" value="His_kinase_dom"/>
</dbReference>
<dbReference type="Gene3D" id="3.30.565.10">
    <property type="entry name" value="Histidine kinase-like ATPase, C-terminal domain"/>
    <property type="match status" value="1"/>
</dbReference>
<dbReference type="SMART" id="SM00387">
    <property type="entry name" value="HATPase_c"/>
    <property type="match status" value="1"/>
</dbReference>
<evidence type="ECO:0000256" key="4">
    <source>
        <dbReference type="ARBA" id="ARBA00022553"/>
    </source>
</evidence>
<dbReference type="SUPFAM" id="SSF47384">
    <property type="entry name" value="Homodimeric domain of signal transducing histidine kinase"/>
    <property type="match status" value="1"/>
</dbReference>
<dbReference type="InterPro" id="IPR033417">
    <property type="entry name" value="CHASE8"/>
</dbReference>
<name>A0A401FZF7_9BACT</name>
<dbReference type="Pfam" id="PF17152">
    <property type="entry name" value="CHASE8"/>
    <property type="match status" value="1"/>
</dbReference>
<keyword evidence="9" id="KW-0902">Two-component regulatory system</keyword>
<feature type="transmembrane region" description="Helical" evidence="11">
    <location>
        <begin position="164"/>
        <end position="185"/>
    </location>
</feature>
<dbReference type="PANTHER" id="PTHR43065:SF46">
    <property type="entry name" value="C4-DICARBOXYLATE TRANSPORT SENSOR PROTEIN DCTB"/>
    <property type="match status" value="1"/>
</dbReference>
<feature type="modified residue" description="4-aspartylphosphate" evidence="10">
    <location>
        <position position="676"/>
    </location>
</feature>
<gene>
    <name evidence="16" type="ORF">DENIS_3326</name>
</gene>
<evidence type="ECO:0000256" key="6">
    <source>
        <dbReference type="ARBA" id="ARBA00022741"/>
    </source>
</evidence>
<reference evidence="17" key="1">
    <citation type="submission" date="2017-11" db="EMBL/GenBank/DDBJ databases">
        <authorList>
            <person name="Watanabe M."/>
            <person name="Kojima H."/>
        </authorList>
    </citation>
    <scope>NUCLEOTIDE SEQUENCE [LARGE SCALE GENOMIC DNA]</scope>
    <source>
        <strain evidence="17">Tokyo 01</strain>
    </source>
</reference>
<evidence type="ECO:0000256" key="1">
    <source>
        <dbReference type="ARBA" id="ARBA00000085"/>
    </source>
</evidence>
<comment type="catalytic activity">
    <reaction evidence="1">
        <text>ATP + protein L-histidine = ADP + protein N-phospho-L-histidine.</text>
        <dbReference type="EC" id="2.7.13.3"/>
    </reaction>
</comment>
<dbReference type="AlphaFoldDB" id="A0A401FZF7"/>
<keyword evidence="17" id="KW-1185">Reference proteome</keyword>
<dbReference type="InterPro" id="IPR011006">
    <property type="entry name" value="CheY-like_superfamily"/>
</dbReference>
<dbReference type="GO" id="GO:0016020">
    <property type="term" value="C:membrane"/>
    <property type="evidence" value="ECO:0007669"/>
    <property type="project" value="UniProtKB-SubCell"/>
</dbReference>
<evidence type="ECO:0000256" key="10">
    <source>
        <dbReference type="PROSITE-ProRule" id="PRU00169"/>
    </source>
</evidence>
<evidence type="ECO:0000256" key="8">
    <source>
        <dbReference type="ARBA" id="ARBA00022840"/>
    </source>
</evidence>
<keyword evidence="8" id="KW-0067">ATP-binding</keyword>
<evidence type="ECO:0000256" key="5">
    <source>
        <dbReference type="ARBA" id="ARBA00022679"/>
    </source>
</evidence>
<keyword evidence="11" id="KW-0812">Transmembrane</keyword>
<dbReference type="InterPro" id="IPR003660">
    <property type="entry name" value="HAMP_dom"/>
</dbReference>
<dbReference type="CDD" id="cd00082">
    <property type="entry name" value="HisKA"/>
    <property type="match status" value="1"/>
</dbReference>
<dbReference type="GO" id="GO:0005524">
    <property type="term" value="F:ATP binding"/>
    <property type="evidence" value="ECO:0007669"/>
    <property type="project" value="UniProtKB-KW"/>
</dbReference>
<dbReference type="PANTHER" id="PTHR43065">
    <property type="entry name" value="SENSOR HISTIDINE KINASE"/>
    <property type="match status" value="1"/>
</dbReference>
<dbReference type="SMART" id="SM00448">
    <property type="entry name" value="REC"/>
    <property type="match status" value="1"/>
</dbReference>
<evidence type="ECO:0000256" key="11">
    <source>
        <dbReference type="SAM" id="Phobius"/>
    </source>
</evidence>
<evidence type="ECO:0000256" key="9">
    <source>
        <dbReference type="ARBA" id="ARBA00023012"/>
    </source>
</evidence>
<keyword evidence="4 10" id="KW-0597">Phosphoprotein</keyword>
<dbReference type="InterPro" id="IPR004358">
    <property type="entry name" value="Sig_transdc_His_kin-like_C"/>
</dbReference>
<protein>
    <recommendedName>
        <fullName evidence="3">histidine kinase</fullName>
        <ecNumber evidence="3">2.7.13.3</ecNumber>
    </recommendedName>
</protein>
<dbReference type="GO" id="GO:0000155">
    <property type="term" value="F:phosphorelay sensor kinase activity"/>
    <property type="evidence" value="ECO:0007669"/>
    <property type="project" value="InterPro"/>
</dbReference>
<dbReference type="InterPro" id="IPR003661">
    <property type="entry name" value="HisK_dim/P_dom"/>
</dbReference>
<dbReference type="Gene3D" id="1.10.287.130">
    <property type="match status" value="1"/>
</dbReference>
<evidence type="ECO:0000313" key="17">
    <source>
        <dbReference type="Proteomes" id="UP000288096"/>
    </source>
</evidence>
<dbReference type="PROSITE" id="PS50112">
    <property type="entry name" value="PAS"/>
    <property type="match status" value="1"/>
</dbReference>
<dbReference type="SUPFAM" id="SSF55785">
    <property type="entry name" value="PYP-like sensor domain (PAS domain)"/>
    <property type="match status" value="1"/>
</dbReference>
<dbReference type="SUPFAM" id="SSF52172">
    <property type="entry name" value="CheY-like"/>
    <property type="match status" value="1"/>
</dbReference>
<comment type="subcellular location">
    <subcellularLocation>
        <location evidence="2">Membrane</location>
    </subcellularLocation>
</comment>
<evidence type="ECO:0000259" key="12">
    <source>
        <dbReference type="PROSITE" id="PS50109"/>
    </source>
</evidence>
<keyword evidence="7" id="KW-0418">Kinase</keyword>
<evidence type="ECO:0000313" key="16">
    <source>
        <dbReference type="EMBL" id="GBC62354.1"/>
    </source>
</evidence>
<evidence type="ECO:0000259" key="15">
    <source>
        <dbReference type="PROSITE" id="PS50885"/>
    </source>
</evidence>
<dbReference type="CDD" id="cd00130">
    <property type="entry name" value="PAS"/>
    <property type="match status" value="1"/>
</dbReference>
<dbReference type="Proteomes" id="UP000288096">
    <property type="component" value="Unassembled WGS sequence"/>
</dbReference>
<dbReference type="SUPFAM" id="SSF55874">
    <property type="entry name" value="ATPase domain of HSP90 chaperone/DNA topoisomerase II/histidine kinase"/>
    <property type="match status" value="1"/>
</dbReference>
<keyword evidence="5" id="KW-0808">Transferase</keyword>
<dbReference type="SMART" id="SM00388">
    <property type="entry name" value="HisKA"/>
    <property type="match status" value="1"/>
</dbReference>
<dbReference type="InterPro" id="IPR000014">
    <property type="entry name" value="PAS"/>
</dbReference>
<dbReference type="PROSITE" id="PS50110">
    <property type="entry name" value="RESPONSE_REGULATORY"/>
    <property type="match status" value="1"/>
</dbReference>
<dbReference type="CDD" id="cd00156">
    <property type="entry name" value="REC"/>
    <property type="match status" value="1"/>
</dbReference>
<dbReference type="NCBIfam" id="TIGR00229">
    <property type="entry name" value="sensory_box"/>
    <property type="match status" value="1"/>
</dbReference>
<feature type="domain" description="Response regulatory" evidence="13">
    <location>
        <begin position="627"/>
        <end position="742"/>
    </location>
</feature>
<dbReference type="PRINTS" id="PR00344">
    <property type="entry name" value="BCTRLSENSOR"/>
</dbReference>
<dbReference type="SMART" id="SM00304">
    <property type="entry name" value="HAMP"/>
    <property type="match status" value="1"/>
</dbReference>
<proteinExistence type="predicted"/>
<feature type="domain" description="HAMP" evidence="15">
    <location>
        <begin position="191"/>
        <end position="244"/>
    </location>
</feature>
<dbReference type="Pfam" id="PF00512">
    <property type="entry name" value="HisKA"/>
    <property type="match status" value="1"/>
</dbReference>
<reference evidence="17" key="2">
    <citation type="submission" date="2019-01" db="EMBL/GenBank/DDBJ databases">
        <title>Genome sequence of Desulfonema ishimotonii strain Tokyo 01.</title>
        <authorList>
            <person name="Fukui M."/>
        </authorList>
    </citation>
    <scope>NUCLEOTIDE SEQUENCE [LARGE SCALE GENOMIC DNA]</scope>
    <source>
        <strain evidence="17">Tokyo 01</strain>
    </source>
</reference>
<dbReference type="Pfam" id="PF00072">
    <property type="entry name" value="Response_reg"/>
    <property type="match status" value="1"/>
</dbReference>
<accession>A0A401FZF7</accession>
<dbReference type="RefSeq" id="WP_124329529.1">
    <property type="nucleotide sequence ID" value="NZ_BEXT01000001.1"/>
</dbReference>
<dbReference type="InterPro" id="IPR036097">
    <property type="entry name" value="HisK_dim/P_sf"/>
</dbReference>
<dbReference type="Pfam" id="PF00989">
    <property type="entry name" value="PAS"/>
    <property type="match status" value="1"/>
</dbReference>
<dbReference type="CDD" id="cd06225">
    <property type="entry name" value="HAMP"/>
    <property type="match status" value="1"/>
</dbReference>
<feature type="transmembrane region" description="Helical" evidence="11">
    <location>
        <begin position="15"/>
        <end position="39"/>
    </location>
</feature>
<dbReference type="InterPro" id="IPR003594">
    <property type="entry name" value="HATPase_dom"/>
</dbReference>
<dbReference type="Gene3D" id="3.40.50.2300">
    <property type="match status" value="1"/>
</dbReference>
<dbReference type="OrthoDB" id="45683at2"/>
<keyword evidence="6" id="KW-0547">Nucleotide-binding</keyword>
<evidence type="ECO:0000256" key="7">
    <source>
        <dbReference type="ARBA" id="ARBA00022777"/>
    </source>
</evidence>
<evidence type="ECO:0000259" key="13">
    <source>
        <dbReference type="PROSITE" id="PS50110"/>
    </source>
</evidence>
<dbReference type="InterPro" id="IPR035965">
    <property type="entry name" value="PAS-like_dom_sf"/>
</dbReference>
<organism evidence="16 17">
    <name type="scientific">Desulfonema ishimotonii</name>
    <dbReference type="NCBI Taxonomy" id="45657"/>
    <lineage>
        <taxon>Bacteria</taxon>
        <taxon>Pseudomonadati</taxon>
        <taxon>Thermodesulfobacteriota</taxon>
        <taxon>Desulfobacteria</taxon>
        <taxon>Desulfobacterales</taxon>
        <taxon>Desulfococcaceae</taxon>
        <taxon>Desulfonema</taxon>
    </lineage>
</organism>
<dbReference type="PROSITE" id="PS50885">
    <property type="entry name" value="HAMP"/>
    <property type="match status" value="1"/>
</dbReference>
<feature type="domain" description="PAS" evidence="14">
    <location>
        <begin position="253"/>
        <end position="288"/>
    </location>
</feature>
<dbReference type="InterPro" id="IPR001789">
    <property type="entry name" value="Sig_transdc_resp-reg_receiver"/>
</dbReference>
<sequence>MIKFKDKSIKYKLTAIITMTSTIALLFASSAFLIAEFALSRRSMEKELSILAEVIGTNCSAALLFDDRDSAVETLSAVKAVPHIISATVYKKDGRPFAGYNAVRTGHTIARVDLRSVEPGYRGPENGYRFYNGYLDVCREIVLDSEIIGVVHLKSGLKELYARLMWHGIFCGIITSVSLILAYFISSRLQGMFSKPILHLARTMGEVSAVRDYTLRANKFCDDELGDLIDGFNDMLEQIRQRDEKLKLTQFSIEHSGDAAFWISRGGRFFYVNNEACSYLGYSCEELLAMRMADIDPEITEKNWPVFWETSKQRKSHTAEARHRRKDNSLVPVEIANNFLEFQGNEYVCVFARNIEDRKRMEAQLQKAEKMEAIGTLAAGVAHDLNNILSGVVSYPELLLMDMPEDSIFKEPILKIQKSGQKAAAIVQDMLTLARRGVAIADIVNLNDMVSDYFRSTEYEKLKSFHPKVRFKTDLAEDLLNISGSPVHLSKTVMNLISNAAEAMPAGGEVSIRTANRYVDHPISGYDTVSEGEYAVLNVADTGIGISVDDLEKIFEPFYTKKVMGRSGTGLGMSVVWATLKDHRGYIDIHTAEGAGTQFALYFPVTRQALEKREARFVLERFTGCEKILVVDDVRVQREIASRMLIKMGYDVRSVPSGEMAIEYVKEAPVDLLVLDMIMEPGIDGLATYRRILDIWPRQKAIIASGFSETDRVREALRLGAGAYVKKPYTLENIVKAVRYELDRQA</sequence>
<dbReference type="EMBL" id="BEXT01000001">
    <property type="protein sequence ID" value="GBC62354.1"/>
    <property type="molecule type" value="Genomic_DNA"/>
</dbReference>
<dbReference type="EC" id="2.7.13.3" evidence="3"/>
<evidence type="ECO:0000256" key="3">
    <source>
        <dbReference type="ARBA" id="ARBA00012438"/>
    </source>
</evidence>
<feature type="domain" description="Histidine kinase" evidence="12">
    <location>
        <begin position="380"/>
        <end position="607"/>
    </location>
</feature>
<comment type="caution">
    <text evidence="16">The sequence shown here is derived from an EMBL/GenBank/DDBJ whole genome shotgun (WGS) entry which is preliminary data.</text>
</comment>
<dbReference type="InterPro" id="IPR013767">
    <property type="entry name" value="PAS_fold"/>
</dbReference>
<evidence type="ECO:0000256" key="2">
    <source>
        <dbReference type="ARBA" id="ARBA00004370"/>
    </source>
</evidence>
<dbReference type="Gene3D" id="3.30.450.20">
    <property type="entry name" value="PAS domain"/>
    <property type="match status" value="1"/>
</dbReference>
<dbReference type="PROSITE" id="PS50109">
    <property type="entry name" value="HIS_KIN"/>
    <property type="match status" value="1"/>
</dbReference>
<dbReference type="Pfam" id="PF02518">
    <property type="entry name" value="HATPase_c"/>
    <property type="match status" value="1"/>
</dbReference>
<dbReference type="InterPro" id="IPR036890">
    <property type="entry name" value="HATPase_C_sf"/>
</dbReference>